<gene>
    <name evidence="1" type="ORF">Fmac_010234</name>
</gene>
<dbReference type="InterPro" id="IPR040305">
    <property type="entry name" value="At1g75730-like"/>
</dbReference>
<name>A0ABD1N2J4_9FABA</name>
<keyword evidence="2" id="KW-1185">Reference proteome</keyword>
<accession>A0ABD1N2J4</accession>
<proteinExistence type="predicted"/>
<sequence>MESSACSSSRKVYIRKRSWKKCATHVHISHVMKSLEVSKRQVTIETNLFECHQVKTHEGPKQGVIPKVHSLNKMKNGVTSSIVGNPHEHKNIILQQQCHYGDLSKATPSAVVSSPQKQVS</sequence>
<protein>
    <submittedName>
        <fullName evidence="1">Uncharacterized protein</fullName>
    </submittedName>
</protein>
<dbReference type="AlphaFoldDB" id="A0ABD1N2J4"/>
<evidence type="ECO:0000313" key="1">
    <source>
        <dbReference type="EMBL" id="KAL2342294.1"/>
    </source>
</evidence>
<reference evidence="1 2" key="1">
    <citation type="submission" date="2024-08" db="EMBL/GenBank/DDBJ databases">
        <title>Insights into the chromosomal genome structure of Flemingia macrophylla.</title>
        <authorList>
            <person name="Ding Y."/>
            <person name="Zhao Y."/>
            <person name="Bi W."/>
            <person name="Wu M."/>
            <person name="Zhao G."/>
            <person name="Gong Y."/>
            <person name="Li W."/>
            <person name="Zhang P."/>
        </authorList>
    </citation>
    <scope>NUCLEOTIDE SEQUENCE [LARGE SCALE GENOMIC DNA]</scope>
    <source>
        <strain evidence="1">DYQJB</strain>
        <tissue evidence="1">Leaf</tissue>
    </source>
</reference>
<dbReference type="PANTHER" id="PTHR34792:SF3">
    <property type="match status" value="1"/>
</dbReference>
<organism evidence="1 2">
    <name type="scientific">Flemingia macrophylla</name>
    <dbReference type="NCBI Taxonomy" id="520843"/>
    <lineage>
        <taxon>Eukaryota</taxon>
        <taxon>Viridiplantae</taxon>
        <taxon>Streptophyta</taxon>
        <taxon>Embryophyta</taxon>
        <taxon>Tracheophyta</taxon>
        <taxon>Spermatophyta</taxon>
        <taxon>Magnoliopsida</taxon>
        <taxon>eudicotyledons</taxon>
        <taxon>Gunneridae</taxon>
        <taxon>Pentapetalae</taxon>
        <taxon>rosids</taxon>
        <taxon>fabids</taxon>
        <taxon>Fabales</taxon>
        <taxon>Fabaceae</taxon>
        <taxon>Papilionoideae</taxon>
        <taxon>50 kb inversion clade</taxon>
        <taxon>NPAAA clade</taxon>
        <taxon>indigoferoid/millettioid clade</taxon>
        <taxon>Phaseoleae</taxon>
        <taxon>Flemingia</taxon>
    </lineage>
</organism>
<comment type="caution">
    <text evidence="1">The sequence shown here is derived from an EMBL/GenBank/DDBJ whole genome shotgun (WGS) entry which is preliminary data.</text>
</comment>
<dbReference type="EMBL" id="JBGMDY010000003">
    <property type="protein sequence ID" value="KAL2342294.1"/>
    <property type="molecule type" value="Genomic_DNA"/>
</dbReference>
<evidence type="ECO:0000313" key="2">
    <source>
        <dbReference type="Proteomes" id="UP001603857"/>
    </source>
</evidence>
<dbReference type="PANTHER" id="PTHR34792">
    <property type="entry name" value="OS02G0121500 PROTEIN"/>
    <property type="match status" value="1"/>
</dbReference>
<dbReference type="Proteomes" id="UP001603857">
    <property type="component" value="Unassembled WGS sequence"/>
</dbReference>